<organism evidence="2 3">
    <name type="scientific">Racocetra fulgida</name>
    <dbReference type="NCBI Taxonomy" id="60492"/>
    <lineage>
        <taxon>Eukaryota</taxon>
        <taxon>Fungi</taxon>
        <taxon>Fungi incertae sedis</taxon>
        <taxon>Mucoromycota</taxon>
        <taxon>Glomeromycotina</taxon>
        <taxon>Glomeromycetes</taxon>
        <taxon>Diversisporales</taxon>
        <taxon>Gigasporaceae</taxon>
        <taxon>Racocetra</taxon>
    </lineage>
</organism>
<dbReference type="Proteomes" id="UP000789396">
    <property type="component" value="Unassembled WGS sequence"/>
</dbReference>
<comment type="caution">
    <text evidence="2">The sequence shown here is derived from an EMBL/GenBank/DDBJ whole genome shotgun (WGS) entry which is preliminary data.</text>
</comment>
<evidence type="ECO:0000313" key="3">
    <source>
        <dbReference type="Proteomes" id="UP000789396"/>
    </source>
</evidence>
<accession>A0A9N9JTE4</accession>
<reference evidence="2" key="1">
    <citation type="submission" date="2021-06" db="EMBL/GenBank/DDBJ databases">
        <authorList>
            <person name="Kallberg Y."/>
            <person name="Tangrot J."/>
            <person name="Rosling A."/>
        </authorList>
    </citation>
    <scope>NUCLEOTIDE SEQUENCE</scope>
    <source>
        <strain evidence="2">IN212</strain>
    </source>
</reference>
<proteinExistence type="predicted"/>
<keyword evidence="3" id="KW-1185">Reference proteome</keyword>
<evidence type="ECO:0000256" key="1">
    <source>
        <dbReference type="SAM" id="MobiDB-lite"/>
    </source>
</evidence>
<protein>
    <submittedName>
        <fullName evidence="2">19140_t:CDS:1</fullName>
    </submittedName>
</protein>
<gene>
    <name evidence="2" type="ORF">RFULGI_LOCUS17112</name>
</gene>
<sequence>GSTKFYFQPTVIGGVIPFANACALHWKEREQELCLINPQAQNFLDLEKERNDIKKDAEAMDQFFREECGFTSYEDARTQLDGQTVSQILQILASLKTDLAQQEKQNEQLRTELNKPQAQLSDKEYKNLVQQ</sequence>
<name>A0A9N9JTE4_9GLOM</name>
<dbReference type="AlphaFoldDB" id="A0A9N9JTE4"/>
<dbReference type="EMBL" id="CAJVPZ010064940">
    <property type="protein sequence ID" value="CAG8794781.1"/>
    <property type="molecule type" value="Genomic_DNA"/>
</dbReference>
<evidence type="ECO:0000313" key="2">
    <source>
        <dbReference type="EMBL" id="CAG8794781.1"/>
    </source>
</evidence>
<feature type="region of interest" description="Disordered" evidence="1">
    <location>
        <begin position="106"/>
        <end position="131"/>
    </location>
</feature>
<feature type="compositionally biased region" description="Basic and acidic residues" evidence="1">
    <location>
        <begin position="121"/>
        <end position="131"/>
    </location>
</feature>
<feature type="non-terminal residue" evidence="2">
    <location>
        <position position="1"/>
    </location>
</feature>